<evidence type="ECO:0008006" key="2">
    <source>
        <dbReference type="Google" id="ProtNLM"/>
    </source>
</evidence>
<reference evidence="1" key="1">
    <citation type="submission" date="2010-07" db="EMBL/GenBank/DDBJ databases">
        <authorList>
            <consortium name="CONSOLIDER consortium CSD2007-00005"/>
            <person name="Guazzaroni M.-E."/>
            <person name="Richter M."/>
            <person name="Garcia-Salamanca A."/>
            <person name="Yarza P."/>
            <person name="Ferrer M."/>
        </authorList>
    </citation>
    <scope>NUCLEOTIDE SEQUENCE</scope>
</reference>
<evidence type="ECO:0000313" key="1">
    <source>
        <dbReference type="EMBL" id="EFK96548.1"/>
    </source>
</evidence>
<accession>D9PIQ2</accession>
<proteinExistence type="predicted"/>
<dbReference type="EMBL" id="ADZX01000449">
    <property type="protein sequence ID" value="EFK96548.1"/>
    <property type="molecule type" value="Genomic_DNA"/>
</dbReference>
<dbReference type="AlphaFoldDB" id="D9PIQ2"/>
<comment type="caution">
    <text evidence="1">The sequence shown here is derived from an EMBL/GenBank/DDBJ whole genome shotgun (WGS) entry which is preliminary data.</text>
</comment>
<dbReference type="SUPFAM" id="SSF52540">
    <property type="entry name" value="P-loop containing nucleoside triphosphate hydrolases"/>
    <property type="match status" value="1"/>
</dbReference>
<sequence>MEILGDCANVADCGEILNQRIARGLGHRRLGEPAVVSFVNLNLETTANPFAVIKLHFNHLARRGVSLDAFLERFPSGLYVLLYREDLLQQYCSWKLASNTRQFYAKIRDAGQRVHIDLGEWEHFREETLRTYDEACIALCRLVDTGSSRVVVVSYEQLVANDLTKLKSVMKEYGAECNFDDRRPGKLVKQERRPIQDIIHDFPDTAPLLGETRVKLTNCLERSA</sequence>
<reference evidence="1" key="2">
    <citation type="journal article" date="2011" name="Microb. Ecol.">
        <title>Taxonomic and Functional Metagenomic Profiling of the Microbial Community in the Anoxic Sediment of a Sub-saline Shallow Lake (Laguna de Carrizo, Central Spain).</title>
        <authorList>
            <person name="Ferrer M."/>
            <person name="Guazzaroni M.E."/>
            <person name="Richter M."/>
            <person name="Garcia-Salamanca A."/>
            <person name="Yarza P."/>
            <person name="Suarez-Suarez A."/>
            <person name="Solano J."/>
            <person name="Alcaide M."/>
            <person name="van Dillewijn P."/>
            <person name="Molina-Henares M.A."/>
            <person name="Lopez-Cortes N."/>
            <person name="Al-Ramahi Y."/>
            <person name="Guerrero C."/>
            <person name="Acosta A."/>
            <person name="de Eugenio L.I."/>
            <person name="Martinez V."/>
            <person name="Marques S."/>
            <person name="Rojo F."/>
            <person name="Santero E."/>
            <person name="Genilloud O."/>
            <person name="Perez-Perez J."/>
            <person name="Rossello-Mora R."/>
            <person name="Ramos J.L."/>
        </authorList>
    </citation>
    <scope>NUCLEOTIDE SEQUENCE</scope>
</reference>
<gene>
    <name evidence="1" type="ORF">LDC_1410</name>
</gene>
<dbReference type="Gene3D" id="3.40.50.300">
    <property type="entry name" value="P-loop containing nucleotide triphosphate hydrolases"/>
    <property type="match status" value="1"/>
</dbReference>
<protein>
    <recommendedName>
        <fullName evidence="2">Sulfotransferase domain-containing protein</fullName>
    </recommendedName>
</protein>
<dbReference type="InterPro" id="IPR027417">
    <property type="entry name" value="P-loop_NTPase"/>
</dbReference>
<name>D9PIQ2_9ZZZZ</name>
<organism evidence="1">
    <name type="scientific">sediment metagenome</name>
    <dbReference type="NCBI Taxonomy" id="749907"/>
    <lineage>
        <taxon>unclassified sequences</taxon>
        <taxon>metagenomes</taxon>
        <taxon>ecological metagenomes</taxon>
    </lineage>
</organism>